<keyword evidence="3 4" id="KW-0413">Isomerase</keyword>
<evidence type="ECO:0000313" key="6">
    <source>
        <dbReference type="EMBL" id="MBO8424296.1"/>
    </source>
</evidence>
<dbReference type="SUPFAM" id="SSF50891">
    <property type="entry name" value="Cyclophilin-like"/>
    <property type="match status" value="1"/>
</dbReference>
<sequence>MAATVLLVATLLFAATAFGCKEKENEDMNKNPVATFVIKAQSGESLTVRIELYPDKAPITVANFTALANSGFYDGLAFHRVVPGGCIQGGGYKIVETDKGLSLDYPEGEPEPIKGEFASNGWDLNDIAHEAGVISMARTSDPDSATSQFF</sequence>
<dbReference type="InterPro" id="IPR029000">
    <property type="entry name" value="Cyclophilin-like_dom_sf"/>
</dbReference>
<accession>A0A940DH12</accession>
<dbReference type="Gene3D" id="2.40.100.10">
    <property type="entry name" value="Cyclophilin-like"/>
    <property type="match status" value="1"/>
</dbReference>
<comment type="function">
    <text evidence="1 4">PPIases accelerate the folding of proteins. It catalyzes the cis-trans isomerization of proline imidic peptide bonds in oligopeptides.</text>
</comment>
<gene>
    <name evidence="6" type="ORF">IAB16_04705</name>
</gene>
<evidence type="ECO:0000256" key="4">
    <source>
        <dbReference type="RuleBase" id="RU363019"/>
    </source>
</evidence>
<dbReference type="PANTHER" id="PTHR45625">
    <property type="entry name" value="PEPTIDYL-PROLYL CIS-TRANS ISOMERASE-RELATED"/>
    <property type="match status" value="1"/>
</dbReference>
<dbReference type="PRINTS" id="PR00153">
    <property type="entry name" value="CSAPPISMRASE"/>
</dbReference>
<dbReference type="GO" id="GO:0003755">
    <property type="term" value="F:peptidyl-prolyl cis-trans isomerase activity"/>
    <property type="evidence" value="ECO:0007669"/>
    <property type="project" value="UniProtKB-UniRule"/>
</dbReference>
<keyword evidence="2 4" id="KW-0697">Rotamase</keyword>
<feature type="non-terminal residue" evidence="6">
    <location>
        <position position="150"/>
    </location>
</feature>
<dbReference type="InterPro" id="IPR002130">
    <property type="entry name" value="Cyclophilin-type_PPIase_dom"/>
</dbReference>
<name>A0A940DH12_9FIRM</name>
<reference evidence="6" key="2">
    <citation type="journal article" date="2021" name="PeerJ">
        <title>Extensive microbial diversity within the chicken gut microbiome revealed by metagenomics and culture.</title>
        <authorList>
            <person name="Gilroy R."/>
            <person name="Ravi A."/>
            <person name="Getino M."/>
            <person name="Pursley I."/>
            <person name="Horton D.L."/>
            <person name="Alikhan N.F."/>
            <person name="Baker D."/>
            <person name="Gharbi K."/>
            <person name="Hall N."/>
            <person name="Watson M."/>
            <person name="Adriaenssens E.M."/>
            <person name="Foster-Nyarko E."/>
            <person name="Jarju S."/>
            <person name="Secka A."/>
            <person name="Antonio M."/>
            <person name="Oren A."/>
            <person name="Chaudhuri R.R."/>
            <person name="La Ragione R."/>
            <person name="Hildebrand F."/>
            <person name="Pallen M.J."/>
        </authorList>
    </citation>
    <scope>NUCLEOTIDE SEQUENCE</scope>
    <source>
        <strain evidence="6">517</strain>
    </source>
</reference>
<comment type="similarity">
    <text evidence="4">Belongs to the cyclophilin-type PPIase family.</text>
</comment>
<proteinExistence type="inferred from homology"/>
<evidence type="ECO:0000256" key="1">
    <source>
        <dbReference type="ARBA" id="ARBA00002388"/>
    </source>
</evidence>
<feature type="chain" id="PRO_5039762737" description="Peptidyl-prolyl cis-trans isomerase" evidence="4">
    <location>
        <begin position="18"/>
        <end position="150"/>
    </location>
</feature>
<dbReference type="Proteomes" id="UP000727857">
    <property type="component" value="Unassembled WGS sequence"/>
</dbReference>
<organism evidence="6 7">
    <name type="scientific">Candidatus Stercoripulliclostridium pullicola</name>
    <dbReference type="NCBI Taxonomy" id="2840953"/>
    <lineage>
        <taxon>Bacteria</taxon>
        <taxon>Bacillati</taxon>
        <taxon>Bacillota</taxon>
        <taxon>Clostridia</taxon>
        <taxon>Eubacteriales</taxon>
        <taxon>Candidatus Stercoripulliclostridium</taxon>
    </lineage>
</organism>
<evidence type="ECO:0000259" key="5">
    <source>
        <dbReference type="PROSITE" id="PS50072"/>
    </source>
</evidence>
<dbReference type="PROSITE" id="PS50072">
    <property type="entry name" value="CSA_PPIASE_2"/>
    <property type="match status" value="1"/>
</dbReference>
<comment type="catalytic activity">
    <reaction evidence="4">
        <text>[protein]-peptidylproline (omega=180) = [protein]-peptidylproline (omega=0)</text>
        <dbReference type="Rhea" id="RHEA:16237"/>
        <dbReference type="Rhea" id="RHEA-COMP:10747"/>
        <dbReference type="Rhea" id="RHEA-COMP:10748"/>
        <dbReference type="ChEBI" id="CHEBI:83833"/>
        <dbReference type="ChEBI" id="CHEBI:83834"/>
        <dbReference type="EC" id="5.2.1.8"/>
    </reaction>
</comment>
<evidence type="ECO:0000256" key="2">
    <source>
        <dbReference type="ARBA" id="ARBA00023110"/>
    </source>
</evidence>
<feature type="domain" description="PPIase cyclophilin-type" evidence="5">
    <location>
        <begin position="35"/>
        <end position="150"/>
    </location>
</feature>
<protein>
    <recommendedName>
        <fullName evidence="4">Peptidyl-prolyl cis-trans isomerase</fullName>
        <shortName evidence="4">PPIase</shortName>
        <ecNumber evidence="4">5.2.1.8</ecNumber>
    </recommendedName>
</protein>
<dbReference type="Pfam" id="PF00160">
    <property type="entry name" value="Pro_isomerase"/>
    <property type="match status" value="1"/>
</dbReference>
<dbReference type="EC" id="5.2.1.8" evidence="4"/>
<feature type="signal peptide" evidence="4">
    <location>
        <begin position="1"/>
        <end position="17"/>
    </location>
</feature>
<dbReference type="PANTHER" id="PTHR45625:SF4">
    <property type="entry name" value="PEPTIDYLPROLYL ISOMERASE DOMAIN AND WD REPEAT-CONTAINING PROTEIN 1"/>
    <property type="match status" value="1"/>
</dbReference>
<evidence type="ECO:0000256" key="3">
    <source>
        <dbReference type="ARBA" id="ARBA00023235"/>
    </source>
</evidence>
<dbReference type="EMBL" id="JADINF010000118">
    <property type="protein sequence ID" value="MBO8424296.1"/>
    <property type="molecule type" value="Genomic_DNA"/>
</dbReference>
<comment type="caution">
    <text evidence="6">The sequence shown here is derived from an EMBL/GenBank/DDBJ whole genome shotgun (WGS) entry which is preliminary data.</text>
</comment>
<evidence type="ECO:0000313" key="7">
    <source>
        <dbReference type="Proteomes" id="UP000727857"/>
    </source>
</evidence>
<dbReference type="AlphaFoldDB" id="A0A940DH12"/>
<reference evidence="6" key="1">
    <citation type="submission" date="2020-10" db="EMBL/GenBank/DDBJ databases">
        <authorList>
            <person name="Gilroy R."/>
        </authorList>
    </citation>
    <scope>NUCLEOTIDE SEQUENCE</scope>
    <source>
        <strain evidence="6">517</strain>
    </source>
</reference>
<dbReference type="InterPro" id="IPR044666">
    <property type="entry name" value="Cyclophilin_A-like"/>
</dbReference>
<dbReference type="CDD" id="cd00317">
    <property type="entry name" value="cyclophilin"/>
    <property type="match status" value="1"/>
</dbReference>
<keyword evidence="4" id="KW-0732">Signal</keyword>